<dbReference type="NCBIfam" id="TIGR00247">
    <property type="entry name" value="endolytic transglycosylase MltG"/>
    <property type="match status" value="1"/>
</dbReference>
<dbReference type="CDD" id="cd08010">
    <property type="entry name" value="MltG_like"/>
    <property type="match status" value="1"/>
</dbReference>
<sequence length="360" mass="40532">MPKSKNKRRKKNNGLAAVLIVLVICAGLVLGGIFFYNGQLKPAASESEQITFTVSQGESLNRVIKNLEDQGVIRSGWAAKISVKLAKLTNIKAGTYILDPSWEVREIFEVLNDSHGAVVNDTRLTFIEGDWAKHIAEKIGETTRCSKDEMLALWNDESYVRSLMSDYPFLTEEIFNADSRILLEGYLFPETYNFFVDADADQITRKILDQTLKVYNEFADQFAQSQLSVHQLFTLASIVQYEAAKPSDMQLVAGVFYNRLAAGMKLQSSVTVCYAIDKEKDDDWMACEVNPDFDSPYNTYRVEGLPPGPILNPGRDAIQAVLQPQVSDYLYFMADVKGDGTVYYAKTYAEHQANVRKYLK</sequence>
<dbReference type="GO" id="GO:0009252">
    <property type="term" value="P:peptidoglycan biosynthetic process"/>
    <property type="evidence" value="ECO:0007669"/>
    <property type="project" value="UniProtKB-UniRule"/>
</dbReference>
<evidence type="ECO:0000313" key="9">
    <source>
        <dbReference type="Proteomes" id="UP000284178"/>
    </source>
</evidence>
<keyword evidence="3 7" id="KW-1133">Transmembrane helix</keyword>
<organism evidence="8 9">
    <name type="scientific">Holdemania filiformis</name>
    <dbReference type="NCBI Taxonomy" id="61171"/>
    <lineage>
        <taxon>Bacteria</taxon>
        <taxon>Bacillati</taxon>
        <taxon>Bacillota</taxon>
        <taxon>Erysipelotrichia</taxon>
        <taxon>Erysipelotrichales</taxon>
        <taxon>Erysipelotrichaceae</taxon>
        <taxon>Holdemania</taxon>
    </lineage>
</organism>
<keyword evidence="1 7" id="KW-1003">Cell membrane</keyword>
<dbReference type="AlphaFoldDB" id="A0A412G424"/>
<comment type="catalytic activity">
    <reaction evidence="7">
        <text>a peptidoglycan chain = a peptidoglycan chain with N-acetyl-1,6-anhydromuramyl-[peptide] at the reducing end + a peptidoglycan chain with N-acetylglucosamine at the non-reducing end.</text>
        <dbReference type="EC" id="4.2.2.29"/>
    </reaction>
</comment>
<dbReference type="RefSeq" id="WP_117894480.1">
    <property type="nucleotide sequence ID" value="NZ_CABJCV010000005.1"/>
</dbReference>
<dbReference type="Pfam" id="PF02618">
    <property type="entry name" value="YceG"/>
    <property type="match status" value="1"/>
</dbReference>
<dbReference type="GO" id="GO:0008932">
    <property type="term" value="F:lytic endotransglycosylase activity"/>
    <property type="evidence" value="ECO:0007669"/>
    <property type="project" value="UniProtKB-UniRule"/>
</dbReference>
<keyword evidence="6 7" id="KW-0961">Cell wall biogenesis/degradation</keyword>
<evidence type="ECO:0000256" key="6">
    <source>
        <dbReference type="ARBA" id="ARBA00023316"/>
    </source>
</evidence>
<gene>
    <name evidence="7 8" type="primary">mltG</name>
    <name evidence="8" type="ORF">DWY25_06030</name>
</gene>
<name>A0A412G424_9FIRM</name>
<comment type="caution">
    <text evidence="8">The sequence shown here is derived from an EMBL/GenBank/DDBJ whole genome shotgun (WGS) entry which is preliminary data.</text>
</comment>
<keyword evidence="9" id="KW-1185">Reference proteome</keyword>
<dbReference type="GO" id="GO:0071555">
    <property type="term" value="P:cell wall organization"/>
    <property type="evidence" value="ECO:0007669"/>
    <property type="project" value="UniProtKB-KW"/>
</dbReference>
<dbReference type="EC" id="4.2.2.29" evidence="7"/>
<evidence type="ECO:0000256" key="5">
    <source>
        <dbReference type="ARBA" id="ARBA00023239"/>
    </source>
</evidence>
<evidence type="ECO:0000256" key="4">
    <source>
        <dbReference type="ARBA" id="ARBA00023136"/>
    </source>
</evidence>
<dbReference type="GO" id="GO:0005886">
    <property type="term" value="C:plasma membrane"/>
    <property type="evidence" value="ECO:0007669"/>
    <property type="project" value="UniProtKB-UniRule"/>
</dbReference>
<dbReference type="GeneID" id="83014962"/>
<keyword evidence="2 7" id="KW-0812">Transmembrane</keyword>
<evidence type="ECO:0000256" key="7">
    <source>
        <dbReference type="HAMAP-Rule" id="MF_02065"/>
    </source>
</evidence>
<reference evidence="8 9" key="1">
    <citation type="submission" date="2018-08" db="EMBL/GenBank/DDBJ databases">
        <title>A genome reference for cultivated species of the human gut microbiota.</title>
        <authorList>
            <person name="Zou Y."/>
            <person name="Xue W."/>
            <person name="Luo G."/>
        </authorList>
    </citation>
    <scope>NUCLEOTIDE SEQUENCE [LARGE SCALE GENOMIC DNA]</scope>
    <source>
        <strain evidence="8 9">AF24-29</strain>
    </source>
</reference>
<dbReference type="PANTHER" id="PTHR30518">
    <property type="entry name" value="ENDOLYTIC MUREIN TRANSGLYCOSYLASE"/>
    <property type="match status" value="1"/>
</dbReference>
<dbReference type="EMBL" id="QRUP01000005">
    <property type="protein sequence ID" value="RGR75331.1"/>
    <property type="molecule type" value="Genomic_DNA"/>
</dbReference>
<comment type="function">
    <text evidence="7">Functions as a peptidoglycan terminase that cleaves nascent peptidoglycan strands endolytically to terminate their elongation.</text>
</comment>
<proteinExistence type="inferred from homology"/>
<evidence type="ECO:0000256" key="3">
    <source>
        <dbReference type="ARBA" id="ARBA00022989"/>
    </source>
</evidence>
<dbReference type="HAMAP" id="MF_02065">
    <property type="entry name" value="MltG"/>
    <property type="match status" value="1"/>
</dbReference>
<dbReference type="Proteomes" id="UP000284178">
    <property type="component" value="Unassembled WGS sequence"/>
</dbReference>
<dbReference type="PANTHER" id="PTHR30518:SF2">
    <property type="entry name" value="ENDOLYTIC MUREIN TRANSGLYCOSYLASE"/>
    <property type="match status" value="1"/>
</dbReference>
<evidence type="ECO:0000256" key="2">
    <source>
        <dbReference type="ARBA" id="ARBA00022692"/>
    </source>
</evidence>
<evidence type="ECO:0000256" key="1">
    <source>
        <dbReference type="ARBA" id="ARBA00022475"/>
    </source>
</evidence>
<comment type="similarity">
    <text evidence="7">Belongs to the transglycosylase MltG family.</text>
</comment>
<protein>
    <recommendedName>
        <fullName evidence="7">Endolytic murein transglycosylase</fullName>
        <ecNumber evidence="7">4.2.2.29</ecNumber>
    </recommendedName>
    <alternativeName>
        <fullName evidence="7">Peptidoglycan lytic transglycosylase</fullName>
    </alternativeName>
    <alternativeName>
        <fullName evidence="7">Peptidoglycan polymerization terminase</fullName>
    </alternativeName>
</protein>
<dbReference type="Gene3D" id="3.30.160.60">
    <property type="entry name" value="Classic Zinc Finger"/>
    <property type="match status" value="1"/>
</dbReference>
<dbReference type="InterPro" id="IPR003770">
    <property type="entry name" value="MLTG-like"/>
</dbReference>
<keyword evidence="5 7" id="KW-0456">Lyase</keyword>
<evidence type="ECO:0000313" key="8">
    <source>
        <dbReference type="EMBL" id="RGR75331.1"/>
    </source>
</evidence>
<feature type="site" description="Important for catalytic activity" evidence="7">
    <location>
        <position position="242"/>
    </location>
</feature>
<accession>A0A412G424</accession>
<keyword evidence="4 7" id="KW-0472">Membrane</keyword>
<dbReference type="Gene3D" id="3.30.1490.480">
    <property type="entry name" value="Endolytic murein transglycosylase"/>
    <property type="match status" value="1"/>
</dbReference>